<evidence type="ECO:0000256" key="2">
    <source>
        <dbReference type="ARBA" id="ARBA00022448"/>
    </source>
</evidence>
<evidence type="ECO:0000256" key="4">
    <source>
        <dbReference type="ARBA" id="ARBA00022781"/>
    </source>
</evidence>
<protein>
    <submittedName>
        <fullName evidence="9">ATP synthase F0 subunit b</fullName>
    </submittedName>
</protein>
<organism evidence="9">
    <name type="scientific">Palpitomonas bilix</name>
    <dbReference type="NCBI Taxonomy" id="652834"/>
    <lineage>
        <taxon>Eukaryota</taxon>
        <taxon>Eukaryota incertae sedis</taxon>
    </lineage>
</organism>
<name>A0A1E1GHQ4_9EUKA</name>
<dbReference type="AlphaFoldDB" id="A0A1E1GHQ4"/>
<evidence type="ECO:0000256" key="8">
    <source>
        <dbReference type="SAM" id="Phobius"/>
    </source>
</evidence>
<dbReference type="GO" id="GO:0045259">
    <property type="term" value="C:proton-transporting ATP synthase complex"/>
    <property type="evidence" value="ECO:0007669"/>
    <property type="project" value="UniProtKB-KW"/>
</dbReference>
<keyword evidence="8" id="KW-1133">Transmembrane helix</keyword>
<dbReference type="EMBL" id="AP017433">
    <property type="protein sequence ID" value="BAV82401.1"/>
    <property type="molecule type" value="Genomic_DNA"/>
</dbReference>
<keyword evidence="4" id="KW-0375">Hydrogen ion transport</keyword>
<evidence type="ECO:0000256" key="6">
    <source>
        <dbReference type="ARBA" id="ARBA00023128"/>
    </source>
</evidence>
<keyword evidence="2" id="KW-0813">Transport</keyword>
<dbReference type="GO" id="GO:0015986">
    <property type="term" value="P:proton motive force-driven ATP synthesis"/>
    <property type="evidence" value="ECO:0007669"/>
    <property type="project" value="InterPro"/>
</dbReference>
<keyword evidence="8" id="KW-0812">Transmembrane</keyword>
<reference evidence="9" key="1">
    <citation type="journal article" date="2016" name="Genome Biol. Evol.">
        <title>Mitochondrial Genome of Palpitomonas bilix: Derived Genome Structure and Ancestral System for Cytochrome c Maturation.</title>
        <authorList>
            <consortium name="AP017433"/>
            <person name="Nishimura Y."/>
            <person name="Tanifuji G."/>
            <person name="Kamikawa R."/>
            <person name="Yabuki A."/>
            <person name="Hashimoto T."/>
            <person name="Inagaki Y."/>
        </authorList>
    </citation>
    <scope>NUCLEOTIDE SEQUENCE</scope>
</reference>
<dbReference type="GO" id="GO:0031966">
    <property type="term" value="C:mitochondrial membrane"/>
    <property type="evidence" value="ECO:0007669"/>
    <property type="project" value="UniProtKB-SubCell"/>
</dbReference>
<keyword evidence="7 8" id="KW-0472">Membrane</keyword>
<dbReference type="InterPro" id="IPR008688">
    <property type="entry name" value="ATP_synth_Bsub_B/MI25"/>
</dbReference>
<dbReference type="GO" id="GO:0015078">
    <property type="term" value="F:proton transmembrane transporter activity"/>
    <property type="evidence" value="ECO:0007669"/>
    <property type="project" value="InterPro"/>
</dbReference>
<evidence type="ECO:0000256" key="1">
    <source>
        <dbReference type="ARBA" id="ARBA00004325"/>
    </source>
</evidence>
<keyword evidence="6 9" id="KW-0496">Mitochondrion</keyword>
<comment type="subcellular location">
    <subcellularLocation>
        <location evidence="1">Mitochondrion membrane</location>
    </subcellularLocation>
</comment>
<feature type="transmembrane region" description="Helical" evidence="8">
    <location>
        <begin position="36"/>
        <end position="53"/>
    </location>
</feature>
<dbReference type="Pfam" id="PF05405">
    <property type="entry name" value="Mt_ATP-synt_B"/>
    <property type="match status" value="1"/>
</dbReference>
<geneLocation type="mitochondrion" evidence="9"/>
<evidence type="ECO:0000313" key="9">
    <source>
        <dbReference type="EMBL" id="BAV82401.1"/>
    </source>
</evidence>
<feature type="transmembrane region" description="Helical" evidence="8">
    <location>
        <begin position="12"/>
        <end position="30"/>
    </location>
</feature>
<proteinExistence type="predicted"/>
<keyword evidence="3" id="KW-0138">CF(0)</keyword>
<dbReference type="GeneID" id="30214170"/>
<gene>
    <name evidence="9" type="primary">atp4</name>
</gene>
<accession>A0A1E1GHQ4</accession>
<keyword evidence="5" id="KW-0406">Ion transport</keyword>
<evidence type="ECO:0000256" key="7">
    <source>
        <dbReference type="ARBA" id="ARBA00023136"/>
    </source>
</evidence>
<evidence type="ECO:0000256" key="5">
    <source>
        <dbReference type="ARBA" id="ARBA00023065"/>
    </source>
</evidence>
<dbReference type="RefSeq" id="YP_009317233.1">
    <property type="nucleotide sequence ID" value="NC_031832.1"/>
</dbReference>
<sequence length="198" mass="23089">MKNKKQIVNKNYLLLIAFLVLIAVTSKELLIYNEETIIAVCFGLFVYVLNKNLKNMVANELQDRADKIRHDLEYFSNVRKETLNNLIEFHQLRQNLTTEIDNIAKFSETTLLSILKKRQLSLKHLINSQINTRLNLIKTNELQLAHDTKNIIVNVFENKLIAKSKAENAPWRDSLNLLKTLTTNNSEDINKKRNKKRS</sequence>
<evidence type="ECO:0000256" key="3">
    <source>
        <dbReference type="ARBA" id="ARBA00022547"/>
    </source>
</evidence>